<proteinExistence type="predicted"/>
<feature type="region of interest" description="Disordered" evidence="1">
    <location>
        <begin position="38"/>
        <end position="100"/>
    </location>
</feature>
<accession>A0A2J0YU77</accession>
<dbReference type="EMBL" id="NJGD01000025">
    <property type="protein sequence ID" value="PJR10244.1"/>
    <property type="molecule type" value="Genomic_DNA"/>
</dbReference>
<protein>
    <submittedName>
        <fullName evidence="2">Uncharacterized protein</fullName>
    </submittedName>
</protein>
<gene>
    <name evidence="2" type="ORF">CEJ86_29870</name>
</gene>
<dbReference type="AlphaFoldDB" id="A0A2J0YU77"/>
<evidence type="ECO:0000256" key="1">
    <source>
        <dbReference type="SAM" id="MobiDB-lite"/>
    </source>
</evidence>
<sequence length="143" mass="15523">MAKERTPVAGNILAIARSKAEQAEQVADVATSYMPTNIDLDKLMPPQASDRRIKSESADEPEMDAAGSEDPSAAKPARKAGPAGKGKAKGKAESKPARERKRISLYLDDDVLTRIFQVSLQHREQMSSATHRLIIEALEARGL</sequence>
<name>A0A2J0YU77_RHIML</name>
<evidence type="ECO:0000313" key="2">
    <source>
        <dbReference type="EMBL" id="PJR10244.1"/>
    </source>
</evidence>
<dbReference type="Proteomes" id="UP000231987">
    <property type="component" value="Unassembled WGS sequence"/>
</dbReference>
<organism evidence="2 3">
    <name type="scientific">Rhizobium meliloti</name>
    <name type="common">Ensifer meliloti</name>
    <name type="synonym">Sinorhizobium meliloti</name>
    <dbReference type="NCBI Taxonomy" id="382"/>
    <lineage>
        <taxon>Bacteria</taxon>
        <taxon>Pseudomonadati</taxon>
        <taxon>Pseudomonadota</taxon>
        <taxon>Alphaproteobacteria</taxon>
        <taxon>Hyphomicrobiales</taxon>
        <taxon>Rhizobiaceae</taxon>
        <taxon>Sinorhizobium/Ensifer group</taxon>
        <taxon>Sinorhizobium</taxon>
    </lineage>
</organism>
<comment type="caution">
    <text evidence="2">The sequence shown here is derived from an EMBL/GenBank/DDBJ whole genome shotgun (WGS) entry which is preliminary data.</text>
</comment>
<evidence type="ECO:0000313" key="3">
    <source>
        <dbReference type="Proteomes" id="UP000231987"/>
    </source>
</evidence>
<reference evidence="2 3" key="1">
    <citation type="submission" date="2017-06" db="EMBL/GenBank/DDBJ databases">
        <title>Ensifer strains isolated from leguminous trees and herbs display diverse denitrification phenotypes with some acting as strong N2O sinks.</title>
        <authorList>
            <person name="Woliy K."/>
            <person name="Mania D."/>
            <person name="Bakken L.R."/>
            <person name="Frostegard A."/>
        </authorList>
    </citation>
    <scope>NUCLEOTIDE SEQUENCE [LARGE SCALE GENOMIC DNA]</scope>
    <source>
        <strain evidence="2 3">AC50a</strain>
    </source>
</reference>
<dbReference type="RefSeq" id="WP_100674645.1">
    <property type="nucleotide sequence ID" value="NZ_NJGD01000025.1"/>
</dbReference>
<feature type="compositionally biased region" description="Low complexity" evidence="1">
    <location>
        <begin position="71"/>
        <end position="82"/>
    </location>
</feature>